<comment type="caution">
    <text evidence="9">The sequence shown here is derived from an EMBL/GenBank/DDBJ whole genome shotgun (WGS) entry which is preliminary data.</text>
</comment>
<sequence length="158" mass="17872">MSSPHPDNSWQHKVQSIGILMIDISHYLALLVIGFVIIWAAGAEFVSIVQGGKADLKDILMLFIYLELLAMIGIYFKTHRLPVQFLIYIAITALSRHLVVDVQAVSDTFHLWLLLTITVSIFILSTAVFLLTWTASQYGRPEDNVYKLTQKKPNKLSE</sequence>
<dbReference type="Pfam" id="PF06146">
    <property type="entry name" value="PsiE"/>
    <property type="match status" value="1"/>
</dbReference>
<proteinExistence type="inferred from homology"/>
<organism evidence="9 10">
    <name type="scientific">Psychrobacter sanguinis</name>
    <dbReference type="NCBI Taxonomy" id="861445"/>
    <lineage>
        <taxon>Bacteria</taxon>
        <taxon>Pseudomonadati</taxon>
        <taxon>Pseudomonadota</taxon>
        <taxon>Gammaproteobacteria</taxon>
        <taxon>Moraxellales</taxon>
        <taxon>Moraxellaceae</taxon>
        <taxon>Psychrobacter</taxon>
    </lineage>
</organism>
<feature type="transmembrane region" description="Helical" evidence="8">
    <location>
        <begin position="82"/>
        <end position="99"/>
    </location>
</feature>
<comment type="similarity">
    <text evidence="2">Belongs to the PsiE family.</text>
</comment>
<dbReference type="GO" id="GO:0005886">
    <property type="term" value="C:plasma membrane"/>
    <property type="evidence" value="ECO:0007669"/>
    <property type="project" value="UniProtKB-SubCell"/>
</dbReference>
<feature type="transmembrane region" description="Helical" evidence="8">
    <location>
        <begin position="24"/>
        <end position="47"/>
    </location>
</feature>
<dbReference type="Proteomes" id="UP000442109">
    <property type="component" value="Unassembled WGS sequence"/>
</dbReference>
<dbReference type="RefSeq" id="WP_011961031.1">
    <property type="nucleotide sequence ID" value="NZ_WFKQ01000012.1"/>
</dbReference>
<dbReference type="AlphaFoldDB" id="A0A844M346"/>
<accession>A0A844M346</accession>
<evidence type="ECO:0000256" key="8">
    <source>
        <dbReference type="SAM" id="Phobius"/>
    </source>
</evidence>
<reference evidence="9 10" key="1">
    <citation type="journal article" date="2019" name="PLoS ONE">
        <title>Pup mortality in New Zealand sea lions (Phocarctos hookeri) at Enderby Island, Auckland Islands, 2013-18.</title>
        <authorList>
            <person name="Michael S.A."/>
            <person name="Hayman D.T.S."/>
            <person name="Gray R."/>
            <person name="Zhang J."/>
            <person name="Rogers L."/>
            <person name="Roe W.D."/>
        </authorList>
    </citation>
    <scope>NUCLEOTIDE SEQUENCE [LARGE SCALE GENOMIC DNA]</scope>
    <source>
        <strain evidence="9 10">SM868</strain>
    </source>
</reference>
<evidence type="ECO:0000256" key="4">
    <source>
        <dbReference type="ARBA" id="ARBA00022475"/>
    </source>
</evidence>
<dbReference type="PIRSF" id="PIRSF029598">
    <property type="entry name" value="PsiE"/>
    <property type="match status" value="1"/>
</dbReference>
<dbReference type="GO" id="GO:0016036">
    <property type="term" value="P:cellular response to phosphate starvation"/>
    <property type="evidence" value="ECO:0007669"/>
    <property type="project" value="InterPro"/>
</dbReference>
<evidence type="ECO:0000256" key="5">
    <source>
        <dbReference type="ARBA" id="ARBA00022692"/>
    </source>
</evidence>
<name>A0A844M346_9GAMM</name>
<feature type="transmembrane region" description="Helical" evidence="8">
    <location>
        <begin position="59"/>
        <end position="76"/>
    </location>
</feature>
<evidence type="ECO:0000256" key="6">
    <source>
        <dbReference type="ARBA" id="ARBA00022989"/>
    </source>
</evidence>
<keyword evidence="7 8" id="KW-0472">Membrane</keyword>
<dbReference type="InterPro" id="IPR009315">
    <property type="entry name" value="P_starv_induced_PsiE"/>
</dbReference>
<dbReference type="PANTHER" id="PTHR37819:SF1">
    <property type="entry name" value="PROTEIN PSIE"/>
    <property type="match status" value="1"/>
</dbReference>
<dbReference type="EMBL" id="WFKQ01000012">
    <property type="protein sequence ID" value="MUG33223.1"/>
    <property type="molecule type" value="Genomic_DNA"/>
</dbReference>
<protein>
    <recommendedName>
        <fullName evidence="3">Protein PsiE</fullName>
    </recommendedName>
</protein>
<gene>
    <name evidence="9" type="ORF">GB996_10520</name>
</gene>
<dbReference type="PANTHER" id="PTHR37819">
    <property type="entry name" value="PROTEIN PSIE"/>
    <property type="match status" value="1"/>
</dbReference>
<keyword evidence="5 8" id="KW-0812">Transmembrane</keyword>
<keyword evidence="6 8" id="KW-1133">Transmembrane helix</keyword>
<evidence type="ECO:0000256" key="7">
    <source>
        <dbReference type="ARBA" id="ARBA00023136"/>
    </source>
</evidence>
<keyword evidence="4" id="KW-1003">Cell membrane</keyword>
<evidence type="ECO:0000313" key="10">
    <source>
        <dbReference type="Proteomes" id="UP000442109"/>
    </source>
</evidence>
<evidence type="ECO:0000256" key="3">
    <source>
        <dbReference type="ARBA" id="ARBA00021903"/>
    </source>
</evidence>
<evidence type="ECO:0000313" key="9">
    <source>
        <dbReference type="EMBL" id="MUG33223.1"/>
    </source>
</evidence>
<feature type="transmembrane region" description="Helical" evidence="8">
    <location>
        <begin position="111"/>
        <end position="133"/>
    </location>
</feature>
<keyword evidence="10" id="KW-1185">Reference proteome</keyword>
<evidence type="ECO:0000256" key="1">
    <source>
        <dbReference type="ARBA" id="ARBA00004429"/>
    </source>
</evidence>
<comment type="subcellular location">
    <subcellularLocation>
        <location evidence="1">Cell inner membrane</location>
        <topology evidence="1">Multi-pass membrane protein</topology>
    </subcellularLocation>
</comment>
<dbReference type="OrthoDB" id="9792470at2"/>
<dbReference type="InterPro" id="IPR020948">
    <property type="entry name" value="P_starv_induced_PsiE-like"/>
</dbReference>
<evidence type="ECO:0000256" key="2">
    <source>
        <dbReference type="ARBA" id="ARBA00005632"/>
    </source>
</evidence>